<dbReference type="AlphaFoldDB" id="A0A1B6LAB2"/>
<dbReference type="EMBL" id="GEBQ01019339">
    <property type="protein sequence ID" value="JAT20638.1"/>
    <property type="molecule type" value="Transcribed_RNA"/>
</dbReference>
<gene>
    <name evidence="1" type="ORF">g.5423</name>
</gene>
<reference evidence="1" key="1">
    <citation type="submission" date="2015-11" db="EMBL/GenBank/DDBJ databases">
        <title>De novo transcriptome assembly of four potential Pierce s Disease insect vectors from Arizona vineyards.</title>
        <authorList>
            <person name="Tassone E.E."/>
        </authorList>
    </citation>
    <scope>NUCLEOTIDE SEQUENCE</scope>
</reference>
<evidence type="ECO:0000313" key="1">
    <source>
        <dbReference type="EMBL" id="JAT20638.1"/>
    </source>
</evidence>
<feature type="non-terminal residue" evidence="1">
    <location>
        <position position="1"/>
    </location>
</feature>
<protein>
    <submittedName>
        <fullName evidence="1">Uncharacterized protein</fullName>
    </submittedName>
</protein>
<organism evidence="1">
    <name type="scientific">Graphocephala atropunctata</name>
    <dbReference type="NCBI Taxonomy" id="36148"/>
    <lineage>
        <taxon>Eukaryota</taxon>
        <taxon>Metazoa</taxon>
        <taxon>Ecdysozoa</taxon>
        <taxon>Arthropoda</taxon>
        <taxon>Hexapoda</taxon>
        <taxon>Insecta</taxon>
        <taxon>Pterygota</taxon>
        <taxon>Neoptera</taxon>
        <taxon>Paraneoptera</taxon>
        <taxon>Hemiptera</taxon>
        <taxon>Auchenorrhyncha</taxon>
        <taxon>Membracoidea</taxon>
        <taxon>Cicadellidae</taxon>
        <taxon>Cicadellinae</taxon>
        <taxon>Cicadellini</taxon>
        <taxon>Graphocephala</taxon>
    </lineage>
</organism>
<proteinExistence type="predicted"/>
<name>A0A1B6LAB2_9HEMI</name>
<sequence>FKRHFIGELEESKKTACVQETNNESTIKCYKSQHCNENKSLKGTRSKVASVTGASRSNSKRQLVNAASVRSQKPSNWPQCPGCSEKICPLALSYHVKYCCGQQEPVAEQLGWKLLSGYSAMCLKCKTKRRAKNIILHSKYFCGNNLVKCLYCDLEFSTKKRGRKSLMCHFTRTHNKSVQDLEELLESMSQEELKNVIKKETPPLFGRRQESSS</sequence>
<accession>A0A1B6LAB2</accession>